<dbReference type="AlphaFoldDB" id="A0A078ALH3"/>
<evidence type="ECO:0000313" key="1">
    <source>
        <dbReference type="EMBL" id="CDW81708.1"/>
    </source>
</evidence>
<keyword evidence="2" id="KW-1185">Reference proteome</keyword>
<name>A0A078ALH3_STYLE</name>
<sequence>MLSSYVNLVWMIGAQDRKANLNAQSPSTASNEIKKMLECAFRSFMDSYQRKFDEIITYYNDDWKTCFDNGNSWCELDSNQLLVGLKKTADGNDLASIDLAIGGVGPWTKLSGQTNCPSWGINLDGKNSWAYCDNTLLIRGFFREAGQSEKPETKPNSVGLEYGRSEGLEYGNEQNKFVSGGTLASIADGKCSSPTPGVSFSDCYEQDVVTSFDTTGNYGYCQRPGYFWFGLRAGGDGAVRDLDKISCCKPTYDWQKLSC</sequence>
<dbReference type="EMBL" id="CCKQ01010203">
    <property type="protein sequence ID" value="CDW81708.1"/>
    <property type="molecule type" value="Genomic_DNA"/>
</dbReference>
<evidence type="ECO:0000313" key="2">
    <source>
        <dbReference type="Proteomes" id="UP000039865"/>
    </source>
</evidence>
<dbReference type="InParanoid" id="A0A078ALH3"/>
<protein>
    <submittedName>
        <fullName evidence="1">Uncharacterized protein</fullName>
    </submittedName>
</protein>
<organism evidence="1 2">
    <name type="scientific">Stylonychia lemnae</name>
    <name type="common">Ciliate</name>
    <dbReference type="NCBI Taxonomy" id="5949"/>
    <lineage>
        <taxon>Eukaryota</taxon>
        <taxon>Sar</taxon>
        <taxon>Alveolata</taxon>
        <taxon>Ciliophora</taxon>
        <taxon>Intramacronucleata</taxon>
        <taxon>Spirotrichea</taxon>
        <taxon>Stichotrichia</taxon>
        <taxon>Sporadotrichida</taxon>
        <taxon>Oxytrichidae</taxon>
        <taxon>Stylonychinae</taxon>
        <taxon>Stylonychia</taxon>
    </lineage>
</organism>
<proteinExistence type="predicted"/>
<accession>A0A078ALH3</accession>
<gene>
    <name evidence="1" type="primary">Contig14852.g15819</name>
    <name evidence="1" type="ORF">STYLEM_10732</name>
</gene>
<dbReference type="OrthoDB" id="5947210at2759"/>
<dbReference type="Proteomes" id="UP000039865">
    <property type="component" value="Unassembled WGS sequence"/>
</dbReference>
<reference evidence="1 2" key="1">
    <citation type="submission" date="2014-06" db="EMBL/GenBank/DDBJ databases">
        <authorList>
            <person name="Swart Estienne"/>
        </authorList>
    </citation>
    <scope>NUCLEOTIDE SEQUENCE [LARGE SCALE GENOMIC DNA]</scope>
    <source>
        <strain evidence="1 2">130c</strain>
    </source>
</reference>